<gene>
    <name evidence="3" type="ORF">ACA1_233020</name>
</gene>
<dbReference type="Proteomes" id="UP000011083">
    <property type="component" value="Unassembled WGS sequence"/>
</dbReference>
<evidence type="ECO:0000256" key="1">
    <source>
        <dbReference type="SAM" id="MobiDB-lite"/>
    </source>
</evidence>
<keyword evidence="4" id="KW-1185">Reference proteome</keyword>
<dbReference type="AlphaFoldDB" id="L8H086"/>
<accession>L8H086</accession>
<keyword evidence="2" id="KW-0732">Signal</keyword>
<dbReference type="VEuPathDB" id="AmoebaDB:ACA1_233020"/>
<organism evidence="3 4">
    <name type="scientific">Acanthamoeba castellanii (strain ATCC 30010 / Neff)</name>
    <dbReference type="NCBI Taxonomy" id="1257118"/>
    <lineage>
        <taxon>Eukaryota</taxon>
        <taxon>Amoebozoa</taxon>
        <taxon>Discosea</taxon>
        <taxon>Longamoebia</taxon>
        <taxon>Centramoebida</taxon>
        <taxon>Acanthamoebidae</taxon>
        <taxon>Acanthamoeba</taxon>
    </lineage>
</organism>
<feature type="compositionally biased region" description="Low complexity" evidence="1">
    <location>
        <begin position="251"/>
        <end position="285"/>
    </location>
</feature>
<dbReference type="EMBL" id="KB007939">
    <property type="protein sequence ID" value="ELR18934.1"/>
    <property type="molecule type" value="Genomic_DNA"/>
</dbReference>
<dbReference type="GeneID" id="14919703"/>
<dbReference type="KEGG" id="acan:ACA1_233020"/>
<feature type="chain" id="PRO_5003990253" evidence="2">
    <location>
        <begin position="26"/>
        <end position="427"/>
    </location>
</feature>
<feature type="region of interest" description="Disordered" evidence="1">
    <location>
        <begin position="248"/>
        <end position="293"/>
    </location>
</feature>
<evidence type="ECO:0000313" key="3">
    <source>
        <dbReference type="EMBL" id="ELR18934.1"/>
    </source>
</evidence>
<name>L8H086_ACACF</name>
<feature type="signal peptide" evidence="2">
    <location>
        <begin position="1"/>
        <end position="25"/>
    </location>
</feature>
<protein>
    <submittedName>
        <fullName evidence="3">Uncharacterized protein</fullName>
    </submittedName>
</protein>
<sequence>MHQQLQLAVALAVVLLFAGSSAALAEPWALTAGEAACPELPYCKNSYDVCLAYAAGSYFVGPDSPPFVNSTSPQRQLAAAPFRFDGEGSFEGLSMIFSRKKSDDAVFSLAVFFYEANATNPSLPGDVLPGWEGGRAIQVSRSDNVSPAGATITAPFYRVAGAITPSFNLSAGTYFLSVASFGSKPSSNDGSYRIAGSNITGTHFAAYLGIRPKGTIYPALQVNATDAWTVPDPRGVLACVWPTGTVHRPQGGNTTNTTTTTAGNTTTTAGTTTTTTTAGNTTTTTGGSGGGSNPTDYLVRYPLATDLNSLSPAGFISGVSATLQLPLDAQIEIVAARRAQVTITTSSAERASAAAEQGTLLDFFVSGTDGASFMEKALSAKLADLRANNVSIASAPTTVTADASSGALLRPAALVSVVVEHLLLLPW</sequence>
<dbReference type="RefSeq" id="XP_004340998.1">
    <property type="nucleotide sequence ID" value="XM_004340950.1"/>
</dbReference>
<reference evidence="3 4" key="1">
    <citation type="journal article" date="2013" name="Genome Biol.">
        <title>Genome of Acanthamoeba castellanii highlights extensive lateral gene transfer and early evolution of tyrosine kinase signaling.</title>
        <authorList>
            <person name="Clarke M."/>
            <person name="Lohan A.J."/>
            <person name="Liu B."/>
            <person name="Lagkouvardos I."/>
            <person name="Roy S."/>
            <person name="Zafar N."/>
            <person name="Bertelli C."/>
            <person name="Schilde C."/>
            <person name="Kianianmomeni A."/>
            <person name="Burglin T.R."/>
            <person name="Frech C."/>
            <person name="Turcotte B."/>
            <person name="Kopec K.O."/>
            <person name="Synnott J.M."/>
            <person name="Choo C."/>
            <person name="Paponov I."/>
            <person name="Finkler A."/>
            <person name="Soon Heng Tan C."/>
            <person name="Hutchins A.P."/>
            <person name="Weinmeier T."/>
            <person name="Rattei T."/>
            <person name="Chu J.S."/>
            <person name="Gimenez G."/>
            <person name="Irimia M."/>
            <person name="Rigden D.J."/>
            <person name="Fitzpatrick D.A."/>
            <person name="Lorenzo-Morales J."/>
            <person name="Bateman A."/>
            <person name="Chiu C.H."/>
            <person name="Tang P."/>
            <person name="Hegemann P."/>
            <person name="Fromm H."/>
            <person name="Raoult D."/>
            <person name="Greub G."/>
            <person name="Miranda-Saavedra D."/>
            <person name="Chen N."/>
            <person name="Nash P."/>
            <person name="Ginger M.L."/>
            <person name="Horn M."/>
            <person name="Schaap P."/>
            <person name="Caler L."/>
            <person name="Loftus B."/>
        </authorList>
    </citation>
    <scope>NUCLEOTIDE SEQUENCE [LARGE SCALE GENOMIC DNA]</scope>
    <source>
        <strain evidence="3 4">Neff</strain>
    </source>
</reference>
<evidence type="ECO:0000256" key="2">
    <source>
        <dbReference type="SAM" id="SignalP"/>
    </source>
</evidence>
<proteinExistence type="predicted"/>
<evidence type="ECO:0000313" key="4">
    <source>
        <dbReference type="Proteomes" id="UP000011083"/>
    </source>
</evidence>